<dbReference type="CDD" id="cd23992">
    <property type="entry name" value="PBP_GOBP"/>
    <property type="match status" value="1"/>
</dbReference>
<name>A0A6M2CJR3_RHIMP</name>
<dbReference type="InterPro" id="IPR036728">
    <property type="entry name" value="PBP_GOBP_sf"/>
</dbReference>
<evidence type="ECO:0000256" key="1">
    <source>
        <dbReference type="SAM" id="SignalP"/>
    </source>
</evidence>
<dbReference type="GO" id="GO:0005549">
    <property type="term" value="F:odorant binding"/>
    <property type="evidence" value="ECO:0007669"/>
    <property type="project" value="InterPro"/>
</dbReference>
<dbReference type="Pfam" id="PF01395">
    <property type="entry name" value="PBP_GOBP"/>
    <property type="match status" value="1"/>
</dbReference>
<accession>A0A6M2CJR3</accession>
<evidence type="ECO:0000313" key="2">
    <source>
        <dbReference type="EMBL" id="NOV33805.1"/>
    </source>
</evidence>
<feature type="chain" id="PRO_5026913870" evidence="1">
    <location>
        <begin position="20"/>
        <end position="128"/>
    </location>
</feature>
<proteinExistence type="predicted"/>
<feature type="signal peptide" evidence="1">
    <location>
        <begin position="1"/>
        <end position="19"/>
    </location>
</feature>
<organism evidence="2">
    <name type="scientific">Rhipicephalus microplus</name>
    <name type="common">Cattle tick</name>
    <name type="synonym">Boophilus microplus</name>
    <dbReference type="NCBI Taxonomy" id="6941"/>
    <lineage>
        <taxon>Eukaryota</taxon>
        <taxon>Metazoa</taxon>
        <taxon>Ecdysozoa</taxon>
        <taxon>Arthropoda</taxon>
        <taxon>Chelicerata</taxon>
        <taxon>Arachnida</taxon>
        <taxon>Acari</taxon>
        <taxon>Parasitiformes</taxon>
        <taxon>Ixodida</taxon>
        <taxon>Ixodoidea</taxon>
        <taxon>Ixodidae</taxon>
        <taxon>Rhipicephalinae</taxon>
        <taxon>Rhipicephalus</taxon>
        <taxon>Boophilus</taxon>
    </lineage>
</organism>
<reference evidence="2" key="1">
    <citation type="submission" date="2019-09" db="EMBL/GenBank/DDBJ databases">
        <title>Organ-specific transcriptomic study of the physiology of the cattle tick, Rhipicephalus microplus.</title>
        <authorList>
            <person name="Tirloni L."/>
            <person name="Braz G."/>
            <person name="Gandara A.C.P."/>
            <person name="Sabadin G.A."/>
            <person name="da Silva R.M."/>
            <person name="Guizzo M.G."/>
            <person name="Machado J.A."/>
            <person name="Costa E.P."/>
            <person name="Gomes H.F."/>
            <person name="Moraes J."/>
            <person name="Mota M.B.S."/>
            <person name="Mesquita R.D."/>
            <person name="Alvarenga P.H."/>
            <person name="Alves F."/>
            <person name="Seixas A."/>
            <person name="da Fonseca R.N."/>
            <person name="Fogaca A."/>
            <person name="Logullo C."/>
            <person name="Tanaka A."/>
            <person name="Daffre S."/>
            <person name="Termignoni C."/>
            <person name="Vaz I.S.Jr."/>
            <person name="Oliveira P.L."/>
            <person name="Ribeiro J.M."/>
        </authorList>
    </citation>
    <scope>NUCLEOTIDE SEQUENCE</scope>
    <source>
        <strain evidence="2">Porto Alegre</strain>
    </source>
</reference>
<dbReference type="SUPFAM" id="SSF47565">
    <property type="entry name" value="Insect pheromone/odorant-binding proteins"/>
    <property type="match status" value="1"/>
</dbReference>
<sequence>MKTIAVIAIVCYLFVATESFPSHSPELDTCSTKHHLSKDRARQLAIHSVQATDDNEKCFLSCYLKERGYLVDGRVDFDKLLENHKKFQPTLFEELKKTFDECKKNLDYNGKNECEVAYQAYSCAFTRP</sequence>
<dbReference type="InterPro" id="IPR006170">
    <property type="entry name" value="PBP/GOBP"/>
</dbReference>
<protein>
    <submittedName>
        <fullName evidence="2">Putative odorant-binding protein 3</fullName>
    </submittedName>
</protein>
<dbReference type="AlphaFoldDB" id="A0A6M2CJR3"/>
<dbReference type="EMBL" id="GHWJ01001068">
    <property type="protein sequence ID" value="NOV33805.1"/>
    <property type="molecule type" value="Transcribed_RNA"/>
</dbReference>
<keyword evidence="1" id="KW-0732">Signal</keyword>
<dbReference type="Gene3D" id="1.10.238.20">
    <property type="entry name" value="Pheromone/general odorant binding protein domain"/>
    <property type="match status" value="1"/>
</dbReference>